<proteinExistence type="inferred from homology"/>
<name>A0A2G5VIP7_9PELO</name>
<dbReference type="SMART" id="SM00949">
    <property type="entry name" value="PAZ"/>
    <property type="match status" value="1"/>
</dbReference>
<dbReference type="PROSITE" id="PS50821">
    <property type="entry name" value="PAZ"/>
    <property type="match status" value="1"/>
</dbReference>
<dbReference type="CDD" id="cd02826">
    <property type="entry name" value="Piwi-like"/>
    <property type="match status" value="1"/>
</dbReference>
<accession>A0A2G5VIP7</accession>
<feature type="domain" description="PAZ" evidence="2">
    <location>
        <begin position="291"/>
        <end position="405"/>
    </location>
</feature>
<dbReference type="AlphaFoldDB" id="A0A2G5VIP7"/>
<dbReference type="Gene3D" id="3.30.420.10">
    <property type="entry name" value="Ribonuclease H-like superfamily/Ribonuclease H"/>
    <property type="match status" value="1"/>
</dbReference>
<evidence type="ECO:0000256" key="1">
    <source>
        <dbReference type="RuleBase" id="RU361178"/>
    </source>
</evidence>
<keyword evidence="5" id="KW-1185">Reference proteome</keyword>
<dbReference type="Proteomes" id="UP000230233">
    <property type="component" value="Chromosome I"/>
</dbReference>
<dbReference type="InterPro" id="IPR057272">
    <property type="entry name" value="Piwi_nem"/>
</dbReference>
<dbReference type="Pfam" id="PF02171">
    <property type="entry name" value="Piwi"/>
    <property type="match status" value="1"/>
</dbReference>
<sequence length="895" mass="100385">MSKARAFKRLKRTTIVFKMEKEMANLAVSDGTKPSAPAKLGMVPLAAKKEKNAGKGRKVMVATNVRKLTIAANQPIYKYAVQVNYVFVKDDGTECTVEMSKSTRKGTEHDNDKSRCQKVYKEAVSRYEALRTGGPFFYDRQASLYSLTKLKTENISFDVDKGICKRPNFKKAQFILKKVDDSFQSTSNDIKKTVNPCPGKADRTLLEAMNIIVSGPAFDNKNVITVGACVHYLIDTTGIDVANKDYQEGGLYSAVGASKSVKTLEGANRLAPGLFMTTEMKTTLFHPDNVSLVDVLKSYRGFAANLAHNTPAAQRIEKAFVGLDVSLNYGPYAGLGEDGQVSKIRKFSTSSVQTTFKWNDREVNMVTYYKEKYGITLKFPHLFTVEAKGKVGRINFPVELLVLCPNQTVTNDQMINNEQADMIKMSAAQPHIRKSTTETVVKNVGLASNNIYGFIKVEEPLQVEGIVLDKPKIIFAGNKLANLDDPKSRFPTDFNMAGAYYIAKELSNWELVFVENEEVKGLAEQFVTEMRKNGMKASNPVISYIVRNDLEAVFKRAKAAKRQLLFFVVKSRYNYHQSIKCLEQKYDLLTQEVRAETAEKVFRQPQTRLNIVNKTNMKLGGLNYQIGSETFRRADYLIVGFETSQRSGGNPDYPISVGYAANMLDHHQKFAGGYVYVKRSNDVFGPIIKDTLVRILQTTKKNRGAPNEILLYFNGVSEGQFAMLNEEYQQQVKNACKAISDTYRPHFTIIASSKTHNERLYKSDKGRIVNLEPGTVVDHHIVSPVYSEWYHASAVARQGTAKATKFTVIFTTNPKESLYTYEQLTNDLSYDHQIVFHPVGLPVPLYIAGRYSQRGAMVLASNMGPIYTNNVMDVAATNKEYGYDTKGLFETRFNA</sequence>
<gene>
    <name evidence="4" type="primary">Cnig_chr_I.g1970</name>
    <name evidence="4" type="ORF">B9Z55_001970</name>
</gene>
<protein>
    <recommendedName>
        <fullName evidence="6">Piwi domain-containing protein</fullName>
    </recommendedName>
</protein>
<dbReference type="PANTHER" id="PTHR22891">
    <property type="entry name" value="EUKARYOTIC TRANSLATION INITIATION FACTOR 2C"/>
    <property type="match status" value="1"/>
</dbReference>
<evidence type="ECO:0000259" key="3">
    <source>
        <dbReference type="PROSITE" id="PS50822"/>
    </source>
</evidence>
<dbReference type="GO" id="GO:0003723">
    <property type="term" value="F:RNA binding"/>
    <property type="evidence" value="ECO:0007669"/>
    <property type="project" value="InterPro"/>
</dbReference>
<feature type="domain" description="Piwi" evidence="3">
    <location>
        <begin position="564"/>
        <end position="848"/>
    </location>
</feature>
<dbReference type="Pfam" id="PF02170">
    <property type="entry name" value="PAZ"/>
    <property type="match status" value="1"/>
</dbReference>
<dbReference type="SUPFAM" id="SSF101690">
    <property type="entry name" value="PAZ domain"/>
    <property type="match status" value="1"/>
</dbReference>
<dbReference type="CDD" id="cd02846">
    <property type="entry name" value="PAZ_argonaute_like"/>
    <property type="match status" value="1"/>
</dbReference>
<dbReference type="InterPro" id="IPR036085">
    <property type="entry name" value="PAZ_dom_sf"/>
</dbReference>
<dbReference type="InterPro" id="IPR036397">
    <property type="entry name" value="RNaseH_sf"/>
</dbReference>
<evidence type="ECO:0000313" key="4">
    <source>
        <dbReference type="EMBL" id="PIC51466.1"/>
    </source>
</evidence>
<comment type="similarity">
    <text evidence="1">Belongs to the argonaute family.</text>
</comment>
<dbReference type="STRING" id="1611254.A0A2G5VIP7"/>
<dbReference type="OrthoDB" id="9981668at2759"/>
<dbReference type="InterPro" id="IPR003165">
    <property type="entry name" value="Piwi"/>
</dbReference>
<dbReference type="Gene3D" id="3.40.50.2300">
    <property type="match status" value="1"/>
</dbReference>
<dbReference type="EMBL" id="PDUG01000001">
    <property type="protein sequence ID" value="PIC51466.1"/>
    <property type="molecule type" value="Genomic_DNA"/>
</dbReference>
<dbReference type="Gene3D" id="2.170.260.10">
    <property type="entry name" value="paz domain"/>
    <property type="match status" value="1"/>
</dbReference>
<evidence type="ECO:0000313" key="5">
    <source>
        <dbReference type="Proteomes" id="UP000230233"/>
    </source>
</evidence>
<reference evidence="5" key="1">
    <citation type="submission" date="2017-10" db="EMBL/GenBank/DDBJ databases">
        <title>Rapid genome shrinkage in a self-fertile nematode reveals novel sperm competition proteins.</title>
        <authorList>
            <person name="Yin D."/>
            <person name="Schwarz E.M."/>
            <person name="Thomas C.G."/>
            <person name="Felde R.L."/>
            <person name="Korf I.F."/>
            <person name="Cutter A.D."/>
            <person name="Schartner C.M."/>
            <person name="Ralston E.J."/>
            <person name="Meyer B.J."/>
            <person name="Haag E.S."/>
        </authorList>
    </citation>
    <scope>NUCLEOTIDE SEQUENCE [LARGE SCALE GENOMIC DNA]</scope>
    <source>
        <strain evidence="5">JU1422</strain>
    </source>
</reference>
<dbReference type="InterPro" id="IPR003100">
    <property type="entry name" value="PAZ_dom"/>
</dbReference>
<dbReference type="InterPro" id="IPR012337">
    <property type="entry name" value="RNaseH-like_sf"/>
</dbReference>
<evidence type="ECO:0008006" key="6">
    <source>
        <dbReference type="Google" id="ProtNLM"/>
    </source>
</evidence>
<dbReference type="PROSITE" id="PS50822">
    <property type="entry name" value="PIWI"/>
    <property type="match status" value="1"/>
</dbReference>
<dbReference type="SUPFAM" id="SSF53098">
    <property type="entry name" value="Ribonuclease H-like"/>
    <property type="match status" value="1"/>
</dbReference>
<comment type="caution">
    <text evidence="4">The sequence shown here is derived from an EMBL/GenBank/DDBJ whole genome shotgun (WGS) entry which is preliminary data.</text>
</comment>
<organism evidence="4 5">
    <name type="scientific">Caenorhabditis nigoni</name>
    <dbReference type="NCBI Taxonomy" id="1611254"/>
    <lineage>
        <taxon>Eukaryota</taxon>
        <taxon>Metazoa</taxon>
        <taxon>Ecdysozoa</taxon>
        <taxon>Nematoda</taxon>
        <taxon>Chromadorea</taxon>
        <taxon>Rhabditida</taxon>
        <taxon>Rhabditina</taxon>
        <taxon>Rhabditomorpha</taxon>
        <taxon>Rhabditoidea</taxon>
        <taxon>Rhabditidae</taxon>
        <taxon>Peloderinae</taxon>
        <taxon>Caenorhabditis</taxon>
    </lineage>
</organism>
<dbReference type="SMART" id="SM00950">
    <property type="entry name" value="Piwi"/>
    <property type="match status" value="1"/>
</dbReference>
<evidence type="ECO:0000259" key="2">
    <source>
        <dbReference type="PROSITE" id="PS50821"/>
    </source>
</evidence>